<dbReference type="InterPro" id="IPR010258">
    <property type="entry name" value="Conjugal_tfr_TrbG/VirB9/CagX"/>
</dbReference>
<keyword evidence="4" id="KW-0472">Membrane</keyword>
<evidence type="ECO:0000256" key="2">
    <source>
        <dbReference type="ARBA" id="ARBA00022729"/>
    </source>
</evidence>
<keyword evidence="2" id="KW-0732">Signal</keyword>
<evidence type="ECO:0000256" key="3">
    <source>
        <dbReference type="SAM" id="MobiDB-lite"/>
    </source>
</evidence>
<dbReference type="InterPro" id="IPR038161">
    <property type="entry name" value="VirB9/CagX/TrbG_C_sf"/>
</dbReference>
<comment type="similarity">
    <text evidence="1">Belongs to the TrbG/VirB9 family.</text>
</comment>
<keyword evidence="4" id="KW-1133">Transmembrane helix</keyword>
<name>A0A367X3W2_9PROT</name>
<feature type="compositionally biased region" description="Polar residues" evidence="3">
    <location>
        <begin position="219"/>
        <end position="237"/>
    </location>
</feature>
<dbReference type="CDD" id="cd06911">
    <property type="entry name" value="VirB9_CagX_TrbG"/>
    <property type="match status" value="1"/>
</dbReference>
<evidence type="ECO:0000313" key="5">
    <source>
        <dbReference type="EMBL" id="RCK47750.1"/>
    </source>
</evidence>
<evidence type="ECO:0008006" key="7">
    <source>
        <dbReference type="Google" id="ProtNLM"/>
    </source>
</evidence>
<evidence type="ECO:0000256" key="1">
    <source>
        <dbReference type="ARBA" id="ARBA00006135"/>
    </source>
</evidence>
<feature type="region of interest" description="Disordered" evidence="3">
    <location>
        <begin position="34"/>
        <end position="61"/>
    </location>
</feature>
<dbReference type="Gene3D" id="2.60.40.2500">
    <property type="match status" value="1"/>
</dbReference>
<evidence type="ECO:0000256" key="4">
    <source>
        <dbReference type="SAM" id="Phobius"/>
    </source>
</evidence>
<dbReference type="Proteomes" id="UP000252255">
    <property type="component" value="Unassembled WGS sequence"/>
</dbReference>
<protein>
    <recommendedName>
        <fullName evidence="7">Conjugal transfer protein TrbG</fullName>
    </recommendedName>
</protein>
<comment type="caution">
    <text evidence="5">The sequence shown here is derived from an EMBL/GenBank/DDBJ whole genome shotgun (WGS) entry which is preliminary data.</text>
</comment>
<reference evidence="5 6" key="1">
    <citation type="submission" date="2014-07" db="EMBL/GenBank/DDBJ databases">
        <title>Draft genome sequence of Thalassospira profundimaris PR54-5.</title>
        <authorList>
            <person name="Lai Q."/>
            <person name="Shao Z."/>
        </authorList>
    </citation>
    <scope>NUCLEOTIDE SEQUENCE [LARGE SCALE GENOMIC DNA]</scope>
    <source>
        <strain evidence="5 6">PR54-5</strain>
    </source>
</reference>
<organism evidence="5 6">
    <name type="scientific">Thalassospira profundimaris</name>
    <dbReference type="NCBI Taxonomy" id="502049"/>
    <lineage>
        <taxon>Bacteria</taxon>
        <taxon>Pseudomonadati</taxon>
        <taxon>Pseudomonadota</taxon>
        <taxon>Alphaproteobacteria</taxon>
        <taxon>Rhodospirillales</taxon>
        <taxon>Thalassospiraceae</taxon>
        <taxon>Thalassospira</taxon>
    </lineage>
</organism>
<gene>
    <name evidence="5" type="ORF">TH30_04640</name>
</gene>
<dbReference type="InterPro" id="IPR033645">
    <property type="entry name" value="VirB9/CagX/TrbG_C"/>
</dbReference>
<feature type="compositionally biased region" description="Polar residues" evidence="3">
    <location>
        <begin position="48"/>
        <end position="57"/>
    </location>
</feature>
<dbReference type="Pfam" id="PF03524">
    <property type="entry name" value="CagX"/>
    <property type="match status" value="1"/>
</dbReference>
<feature type="region of interest" description="Disordered" evidence="3">
    <location>
        <begin position="219"/>
        <end position="239"/>
    </location>
</feature>
<evidence type="ECO:0000313" key="6">
    <source>
        <dbReference type="Proteomes" id="UP000252255"/>
    </source>
</evidence>
<sequence>MPKILRIFIHLVAVLCLIGFIVLMGLDAMAQTPARPPMPGQSAPFVGSQGSPTTPNAAPQAAMPVPDSIVEQAKQQAEGEFGVLERPRTSGQIQEVWDYATKDDGVYITDLCKDCTYRIRTREYAITVIELPQGEVISRIDIGDLDNWTVQERGERRIAVRPKGYGYDTSMAVYGASGHVYPIYLRAEGVNSTNIPDLMVRIAGVVQIDRNIAVPDVGKTSSETTVTSPTDESTKTSAKLPKLAVSGNDNVSDAVTGLTETAPGTADDDFVAEAKFDPNSLRGWGKYKLWGDEELEPETVFRDDEFTYIRFGDKWKDVELPTAYVVVDEFDELVNTRVQGQTFIVESTQKLITLKSGFKFMCIEYTGA</sequence>
<proteinExistence type="inferred from homology"/>
<keyword evidence="4" id="KW-0812">Transmembrane</keyword>
<feature type="transmembrane region" description="Helical" evidence="4">
    <location>
        <begin position="7"/>
        <end position="26"/>
    </location>
</feature>
<accession>A0A367X3W2</accession>
<dbReference type="AlphaFoldDB" id="A0A367X3W2"/>
<dbReference type="EMBL" id="JPWI01000002">
    <property type="protein sequence ID" value="RCK47750.1"/>
    <property type="molecule type" value="Genomic_DNA"/>
</dbReference>